<sequence length="312" mass="34896">MSLAEIKKKETKGKKNALPKLRTLLVNPHKQHCPVLPENELLEFTNIIKLAINASPHEKKVYATKSGIHLGLESSLRAINAQSFSCVFISLSLRPAHLIRLIATSATVKTPTAPIYAQPRLEELTYELFGVRALTMVLPLDLEAISHDMEMWIAAHKKPLLVKEKIKIVPTKNVKKPKTEAKIKVQKQIEPKTILPSVKENSWSGDYISCSNDNNIILLDQQDVQLETQRLGAALSNMVMKAKQTKTSSNPTTPATITTSESLVPQRMDVDSDEDTFLPADLAVYKSLTVHQMRANPDKKPKKKRNKNKTKT</sequence>
<dbReference type="EMBL" id="CP012526">
    <property type="protein sequence ID" value="ALC47558.1"/>
    <property type="molecule type" value="Genomic_DNA"/>
</dbReference>
<keyword evidence="3" id="KW-1185">Reference proteome</keyword>
<reference evidence="2 3" key="1">
    <citation type="submission" date="2015-08" db="EMBL/GenBank/DDBJ databases">
        <title>Ancestral chromatin configuration constrains chromatin evolution on differentiating sex chromosomes in Drosophila.</title>
        <authorList>
            <person name="Zhou Q."/>
            <person name="Bachtrog D."/>
        </authorList>
    </citation>
    <scope>NUCLEOTIDE SEQUENCE [LARGE SCALE GENOMIC DNA]</scope>
    <source>
        <tissue evidence="2">Whole larvae</tissue>
    </source>
</reference>
<feature type="region of interest" description="Disordered" evidence="1">
    <location>
        <begin position="289"/>
        <end position="312"/>
    </location>
</feature>
<dbReference type="OrthoDB" id="8063211at2759"/>
<accession>A0A0M4EK89</accession>
<name>A0A0M4EK89_DROBS</name>
<evidence type="ECO:0000313" key="3">
    <source>
        <dbReference type="Proteomes" id="UP000494163"/>
    </source>
</evidence>
<dbReference type="AlphaFoldDB" id="A0A0M4EK89"/>
<gene>
    <name evidence="2" type="ORF">Dbus_chr3Rg2308</name>
</gene>
<dbReference type="OMA" id="KEWSGDY"/>
<feature type="compositionally biased region" description="Basic residues" evidence="1">
    <location>
        <begin position="300"/>
        <end position="312"/>
    </location>
</feature>
<dbReference type="Proteomes" id="UP000494163">
    <property type="component" value="Chromosome 3R"/>
</dbReference>
<evidence type="ECO:0000313" key="2">
    <source>
        <dbReference type="EMBL" id="ALC47558.1"/>
    </source>
</evidence>
<feature type="non-terminal residue" evidence="2">
    <location>
        <position position="312"/>
    </location>
</feature>
<proteinExistence type="predicted"/>
<organism evidence="2 3">
    <name type="scientific">Drosophila busckii</name>
    <name type="common">Fruit fly</name>
    <dbReference type="NCBI Taxonomy" id="30019"/>
    <lineage>
        <taxon>Eukaryota</taxon>
        <taxon>Metazoa</taxon>
        <taxon>Ecdysozoa</taxon>
        <taxon>Arthropoda</taxon>
        <taxon>Hexapoda</taxon>
        <taxon>Insecta</taxon>
        <taxon>Pterygota</taxon>
        <taxon>Neoptera</taxon>
        <taxon>Endopterygota</taxon>
        <taxon>Diptera</taxon>
        <taxon>Brachycera</taxon>
        <taxon>Muscomorpha</taxon>
        <taxon>Ephydroidea</taxon>
        <taxon>Drosophilidae</taxon>
        <taxon>Drosophila</taxon>
    </lineage>
</organism>
<protein>
    <submittedName>
        <fullName evidence="2">CG42487</fullName>
    </submittedName>
</protein>
<evidence type="ECO:0000256" key="1">
    <source>
        <dbReference type="SAM" id="MobiDB-lite"/>
    </source>
</evidence>